<protein>
    <submittedName>
        <fullName evidence="2">Uncharacterized protein</fullName>
    </submittedName>
</protein>
<comment type="caution">
    <text evidence="2">The sequence shown here is derived from an EMBL/GenBank/DDBJ whole genome shotgun (WGS) entry which is preliminary data.</text>
</comment>
<reference evidence="2 3" key="1">
    <citation type="submission" date="2024-08" db="EMBL/GenBank/DDBJ databases">
        <title>Insights into the chromosomal genome structure of Flemingia macrophylla.</title>
        <authorList>
            <person name="Ding Y."/>
            <person name="Zhao Y."/>
            <person name="Bi W."/>
            <person name="Wu M."/>
            <person name="Zhao G."/>
            <person name="Gong Y."/>
            <person name="Li W."/>
            <person name="Zhang P."/>
        </authorList>
    </citation>
    <scope>NUCLEOTIDE SEQUENCE [LARGE SCALE GENOMIC DNA]</scope>
    <source>
        <strain evidence="2">DYQJB</strain>
        <tissue evidence="2">Leaf</tissue>
    </source>
</reference>
<sequence length="64" mass="7480">MQKRSLEHKMEKNEREAYNTRDDLTPQMMTRKSKTRRGTTAGPNSLVVNGKGRYCCEGRPLKFF</sequence>
<dbReference type="AlphaFoldDB" id="A0ABD1MA77"/>
<feature type="region of interest" description="Disordered" evidence="1">
    <location>
        <begin position="1"/>
        <end position="45"/>
    </location>
</feature>
<dbReference type="Proteomes" id="UP001603857">
    <property type="component" value="Unassembled WGS sequence"/>
</dbReference>
<keyword evidence="3" id="KW-1185">Reference proteome</keyword>
<feature type="compositionally biased region" description="Basic and acidic residues" evidence="1">
    <location>
        <begin position="1"/>
        <end position="24"/>
    </location>
</feature>
<accession>A0ABD1MA77</accession>
<proteinExistence type="predicted"/>
<dbReference type="EMBL" id="JBGMDY010000005">
    <property type="protein sequence ID" value="KAL2332659.1"/>
    <property type="molecule type" value="Genomic_DNA"/>
</dbReference>
<evidence type="ECO:0000313" key="3">
    <source>
        <dbReference type="Proteomes" id="UP001603857"/>
    </source>
</evidence>
<evidence type="ECO:0000313" key="2">
    <source>
        <dbReference type="EMBL" id="KAL2332659.1"/>
    </source>
</evidence>
<name>A0ABD1MA77_9FABA</name>
<organism evidence="2 3">
    <name type="scientific">Flemingia macrophylla</name>
    <dbReference type="NCBI Taxonomy" id="520843"/>
    <lineage>
        <taxon>Eukaryota</taxon>
        <taxon>Viridiplantae</taxon>
        <taxon>Streptophyta</taxon>
        <taxon>Embryophyta</taxon>
        <taxon>Tracheophyta</taxon>
        <taxon>Spermatophyta</taxon>
        <taxon>Magnoliopsida</taxon>
        <taxon>eudicotyledons</taxon>
        <taxon>Gunneridae</taxon>
        <taxon>Pentapetalae</taxon>
        <taxon>rosids</taxon>
        <taxon>fabids</taxon>
        <taxon>Fabales</taxon>
        <taxon>Fabaceae</taxon>
        <taxon>Papilionoideae</taxon>
        <taxon>50 kb inversion clade</taxon>
        <taxon>NPAAA clade</taxon>
        <taxon>indigoferoid/millettioid clade</taxon>
        <taxon>Phaseoleae</taxon>
        <taxon>Flemingia</taxon>
    </lineage>
</organism>
<evidence type="ECO:0000256" key="1">
    <source>
        <dbReference type="SAM" id="MobiDB-lite"/>
    </source>
</evidence>
<gene>
    <name evidence="2" type="ORF">Fmac_013872</name>
</gene>